<reference evidence="2 3" key="1">
    <citation type="submission" date="2019-08" db="EMBL/GenBank/DDBJ databases">
        <title>Paraburkholderia sp. DCY113.</title>
        <authorList>
            <person name="Kang J."/>
        </authorList>
    </citation>
    <scope>NUCLEOTIDE SEQUENCE [LARGE SCALE GENOMIC DNA]</scope>
    <source>
        <strain evidence="2 3">DCY113</strain>
    </source>
</reference>
<keyword evidence="3" id="KW-1185">Reference proteome</keyword>
<dbReference type="AlphaFoldDB" id="A0A5B0HCM2"/>
<comment type="caution">
    <text evidence="2">The sequence shown here is derived from an EMBL/GenBank/DDBJ whole genome shotgun (WGS) entry which is preliminary data.</text>
</comment>
<protein>
    <submittedName>
        <fullName evidence="2">HNH endonuclease</fullName>
    </submittedName>
</protein>
<dbReference type="GO" id="GO:0003676">
    <property type="term" value="F:nucleic acid binding"/>
    <property type="evidence" value="ECO:0007669"/>
    <property type="project" value="InterPro"/>
</dbReference>
<dbReference type="RefSeq" id="WP_149669645.1">
    <property type="nucleotide sequence ID" value="NZ_VTUZ01000005.1"/>
</dbReference>
<proteinExistence type="predicted"/>
<evidence type="ECO:0000259" key="1">
    <source>
        <dbReference type="SMART" id="SM00507"/>
    </source>
</evidence>
<dbReference type="Gene3D" id="1.10.30.50">
    <property type="match status" value="1"/>
</dbReference>
<dbReference type="PANTHER" id="PTHR33877">
    <property type="entry name" value="SLL1193 PROTEIN"/>
    <property type="match status" value="1"/>
</dbReference>
<feature type="domain" description="HNH nuclease" evidence="1">
    <location>
        <begin position="172"/>
        <end position="223"/>
    </location>
</feature>
<evidence type="ECO:0000313" key="3">
    <source>
        <dbReference type="Proteomes" id="UP000325273"/>
    </source>
</evidence>
<dbReference type="Pfam" id="PF01844">
    <property type="entry name" value="HNH"/>
    <property type="match status" value="1"/>
</dbReference>
<dbReference type="InterPro" id="IPR002711">
    <property type="entry name" value="HNH"/>
</dbReference>
<keyword evidence="2" id="KW-0540">Nuclease</keyword>
<dbReference type="CDD" id="cd00085">
    <property type="entry name" value="HNHc"/>
    <property type="match status" value="1"/>
</dbReference>
<dbReference type="GO" id="GO:0004519">
    <property type="term" value="F:endonuclease activity"/>
    <property type="evidence" value="ECO:0007669"/>
    <property type="project" value="UniProtKB-KW"/>
</dbReference>
<dbReference type="GO" id="GO:0008270">
    <property type="term" value="F:zinc ion binding"/>
    <property type="evidence" value="ECO:0007669"/>
    <property type="project" value="InterPro"/>
</dbReference>
<dbReference type="Proteomes" id="UP000325273">
    <property type="component" value="Unassembled WGS sequence"/>
</dbReference>
<gene>
    <name evidence="2" type="ORF">FVF58_09500</name>
</gene>
<sequence length="241" mass="27852">MKIISRAEAKAAGLKTYFTGKPCKYGHVAECQTVNYTCCECNRIKKSAQYKADLEKSRANRREYYAANTERLAENAKRSRMNNREKLLAGKKAYYERVKLDPEWQKRESEKRLANREKKREYDKQYAIANSAKKVENARSWIKANPDKRATITFSYDGRRRAKTKQGDSTKAIRAWVKAAKKVCYWCGVKCDDDYHIDHYEPLSKGGEHRISNLVIACPTCNLRKNAKDPLEFAASVGRLF</sequence>
<dbReference type="InterPro" id="IPR003615">
    <property type="entry name" value="HNH_nuc"/>
</dbReference>
<dbReference type="PANTHER" id="PTHR33877:SF1">
    <property type="entry name" value="TYPE IV METHYL-DIRECTED RESTRICTION ENZYME ECOKMCRA"/>
    <property type="match status" value="1"/>
</dbReference>
<dbReference type="SMART" id="SM00507">
    <property type="entry name" value="HNHc"/>
    <property type="match status" value="1"/>
</dbReference>
<name>A0A5B0HCM2_9BURK</name>
<dbReference type="InterPro" id="IPR052892">
    <property type="entry name" value="NA-targeting_endonuclease"/>
</dbReference>
<organism evidence="2 3">
    <name type="scientific">Paraburkholderia panacisoli</name>
    <dbReference type="NCBI Taxonomy" id="2603818"/>
    <lineage>
        <taxon>Bacteria</taxon>
        <taxon>Pseudomonadati</taxon>
        <taxon>Pseudomonadota</taxon>
        <taxon>Betaproteobacteria</taxon>
        <taxon>Burkholderiales</taxon>
        <taxon>Burkholderiaceae</taxon>
        <taxon>Paraburkholderia</taxon>
    </lineage>
</organism>
<accession>A0A5B0HCM2</accession>
<keyword evidence="2" id="KW-0378">Hydrolase</keyword>
<keyword evidence="2" id="KW-0255">Endonuclease</keyword>
<evidence type="ECO:0000313" key="2">
    <source>
        <dbReference type="EMBL" id="KAA1013015.1"/>
    </source>
</evidence>
<dbReference type="EMBL" id="VTUZ01000005">
    <property type="protein sequence ID" value="KAA1013015.1"/>
    <property type="molecule type" value="Genomic_DNA"/>
</dbReference>